<dbReference type="PANTHER" id="PTHR33939">
    <property type="entry name" value="PROTEIN CBG22215"/>
    <property type="match status" value="1"/>
</dbReference>
<feature type="region of interest" description="Disordered" evidence="1">
    <location>
        <begin position="417"/>
        <end position="436"/>
    </location>
</feature>
<dbReference type="Proteomes" id="UP001652700">
    <property type="component" value="Unplaced"/>
</dbReference>
<dbReference type="InterPro" id="IPR038717">
    <property type="entry name" value="Tc1-like_DDE_dom"/>
</dbReference>
<dbReference type="GeneID" id="126891187"/>
<proteinExistence type="predicted"/>
<evidence type="ECO:0000256" key="1">
    <source>
        <dbReference type="SAM" id="MobiDB-lite"/>
    </source>
</evidence>
<protein>
    <recommendedName>
        <fullName evidence="2">Tc1-like transposase DDE domain-containing protein</fullName>
    </recommendedName>
</protein>
<evidence type="ECO:0000313" key="4">
    <source>
        <dbReference type="Proteomes" id="UP001652700"/>
    </source>
</evidence>
<reference evidence="3" key="1">
    <citation type="submission" date="2025-05" db="UniProtKB">
        <authorList>
            <consortium name="EnsemblMetazoa"/>
        </authorList>
    </citation>
    <scope>IDENTIFICATION</scope>
</reference>
<dbReference type="InterPro" id="IPR036397">
    <property type="entry name" value="RNaseH_sf"/>
</dbReference>
<dbReference type="EnsemblMetazoa" id="XM_050660370.1">
    <property type="protein sequence ID" value="XP_050516327.1"/>
    <property type="gene ID" value="LOC126891187"/>
</dbReference>
<feature type="compositionally biased region" description="Acidic residues" evidence="1">
    <location>
        <begin position="419"/>
        <end position="430"/>
    </location>
</feature>
<evidence type="ECO:0000313" key="3">
    <source>
        <dbReference type="EnsemblMetazoa" id="XP_050516327.1"/>
    </source>
</evidence>
<dbReference type="Gene3D" id="3.30.420.10">
    <property type="entry name" value="Ribonuclease H-like superfamily/Ribonuclease H"/>
    <property type="match status" value="1"/>
</dbReference>
<feature type="domain" description="Tc1-like transposase DDE" evidence="2">
    <location>
        <begin position="234"/>
        <end position="356"/>
    </location>
</feature>
<keyword evidence="4" id="KW-1185">Reference proteome</keyword>
<dbReference type="PANTHER" id="PTHR33939:SF1">
    <property type="entry name" value="DUF4371 DOMAIN-CONTAINING PROTEIN"/>
    <property type="match status" value="1"/>
</dbReference>
<sequence length="436" mass="50801">MPRRVLDVDTLICNRHKYFIAEKNNGGPLKSVTSVQQRVCDALGISESKLRSTIKNENSEVPGNDHHHTRLLLKTNDMFEGRKFQIRNIIYQMRANKEHVTLDTILLKLKERKFGDIGRTSLWQVLHNIGFKFKKEDNRKALCERSSVVHKRIEFLRKYNEFKEEGSTFVYLDETWIFSKGATKRIWQDDNIKSIKHTSGEGKRHIILHAGGKTGFIEGADLIFSSTSKNSDYHDNMNTEMFVKWLREKLLPGLSEPSVIILDNAPYHSEILNKSPTNSWNVDKIKEWLTNERIYIPQHILKSELLCLAKEHAKPKIFVVDQVIESYGHQVLRLPPYHCQFNPIEYIWGIAKQYYDNHIGPNGYTDEAVWETWREALSIATPEVWRNCIYKCEKLIEDWWIRENKINEISPIIITINGDDSDDDDSDGDDSVNNND</sequence>
<evidence type="ECO:0000259" key="2">
    <source>
        <dbReference type="Pfam" id="PF13358"/>
    </source>
</evidence>
<dbReference type="Pfam" id="PF13358">
    <property type="entry name" value="DDE_3"/>
    <property type="match status" value="1"/>
</dbReference>
<dbReference type="RefSeq" id="XP_050516327.1">
    <property type="nucleotide sequence ID" value="XM_050660370.1"/>
</dbReference>
<name>A0ABM5L1L0_DIAVI</name>
<accession>A0ABM5L1L0</accession>
<organism evidence="3 4">
    <name type="scientific">Diabrotica virgifera virgifera</name>
    <name type="common">western corn rootworm</name>
    <dbReference type="NCBI Taxonomy" id="50390"/>
    <lineage>
        <taxon>Eukaryota</taxon>
        <taxon>Metazoa</taxon>
        <taxon>Ecdysozoa</taxon>
        <taxon>Arthropoda</taxon>
        <taxon>Hexapoda</taxon>
        <taxon>Insecta</taxon>
        <taxon>Pterygota</taxon>
        <taxon>Neoptera</taxon>
        <taxon>Endopterygota</taxon>
        <taxon>Coleoptera</taxon>
        <taxon>Polyphaga</taxon>
        <taxon>Cucujiformia</taxon>
        <taxon>Chrysomeloidea</taxon>
        <taxon>Chrysomelidae</taxon>
        <taxon>Galerucinae</taxon>
        <taxon>Diabroticina</taxon>
        <taxon>Diabroticites</taxon>
        <taxon>Diabrotica</taxon>
    </lineage>
</organism>